<feature type="compositionally biased region" description="Basic and acidic residues" evidence="1">
    <location>
        <begin position="65"/>
        <end position="77"/>
    </location>
</feature>
<evidence type="ECO:0000256" key="1">
    <source>
        <dbReference type="SAM" id="MobiDB-lite"/>
    </source>
</evidence>
<feature type="region of interest" description="Disordered" evidence="1">
    <location>
        <begin position="50"/>
        <end position="100"/>
    </location>
</feature>
<dbReference type="AlphaFoldDB" id="A0A1F7H149"/>
<feature type="compositionally biased region" description="Basic and acidic residues" evidence="1">
    <location>
        <begin position="88"/>
        <end position="100"/>
    </location>
</feature>
<name>A0A1F7H149_9BACT</name>
<gene>
    <name evidence="2" type="ORF">A3C25_01605</name>
</gene>
<evidence type="ECO:0000313" key="3">
    <source>
        <dbReference type="Proteomes" id="UP000177913"/>
    </source>
</evidence>
<reference evidence="2 3" key="1">
    <citation type="journal article" date="2016" name="Nat. Commun.">
        <title>Thousands of microbial genomes shed light on interconnected biogeochemical processes in an aquifer system.</title>
        <authorList>
            <person name="Anantharaman K."/>
            <person name="Brown C.T."/>
            <person name="Hug L.A."/>
            <person name="Sharon I."/>
            <person name="Castelle C.J."/>
            <person name="Probst A.J."/>
            <person name="Thomas B.C."/>
            <person name="Singh A."/>
            <person name="Wilkins M.J."/>
            <person name="Karaoz U."/>
            <person name="Brodie E.L."/>
            <person name="Williams K.H."/>
            <person name="Hubbard S.S."/>
            <person name="Banfield J.F."/>
        </authorList>
    </citation>
    <scope>NUCLEOTIDE SEQUENCE [LARGE SCALE GENOMIC DNA]</scope>
</reference>
<feature type="compositionally biased region" description="Polar residues" evidence="1">
    <location>
        <begin position="53"/>
        <end position="63"/>
    </location>
</feature>
<dbReference type="EMBL" id="MFZO01000031">
    <property type="protein sequence ID" value="OGK24654.1"/>
    <property type="molecule type" value="Genomic_DNA"/>
</dbReference>
<proteinExistence type="predicted"/>
<feature type="compositionally biased region" description="Basic and acidic residues" evidence="1">
    <location>
        <begin position="116"/>
        <end position="154"/>
    </location>
</feature>
<accession>A0A1F7H149</accession>
<dbReference type="Proteomes" id="UP000177913">
    <property type="component" value="Unassembled WGS sequence"/>
</dbReference>
<sequence length="187" mass="21354">MIKGVLEDSFEKLAEQGVTQTKKVVKSTVKQVASTISPTKMWEQILGLDSDSDITSENGNATSAVEERSGRTAEVKKTGNNTPLNLEKLGKSYQDKEKQKTEALRQRLFQLVKHGEEKVLLERKQEEEEKKQKETYEAQEKKRREEEKKKKDQATEIPKGKVRRSIFSPKKVAQRQHAETKPSTGKQ</sequence>
<evidence type="ECO:0000313" key="2">
    <source>
        <dbReference type="EMBL" id="OGK24654.1"/>
    </source>
</evidence>
<feature type="region of interest" description="Disordered" evidence="1">
    <location>
        <begin position="116"/>
        <end position="187"/>
    </location>
</feature>
<comment type="caution">
    <text evidence="2">The sequence shown here is derived from an EMBL/GenBank/DDBJ whole genome shotgun (WGS) entry which is preliminary data.</text>
</comment>
<organism evidence="2 3">
    <name type="scientific">Candidatus Roizmanbacteria bacterium RIFCSPHIGHO2_02_FULL_38_11</name>
    <dbReference type="NCBI Taxonomy" id="1802039"/>
    <lineage>
        <taxon>Bacteria</taxon>
        <taxon>Candidatus Roizmaniibacteriota</taxon>
    </lineage>
</organism>
<protein>
    <submittedName>
        <fullName evidence="2">Uncharacterized protein</fullName>
    </submittedName>
</protein>